<comment type="caution">
    <text evidence="2">The sequence shown here is derived from an EMBL/GenBank/DDBJ whole genome shotgun (WGS) entry which is preliminary data.</text>
</comment>
<keyword evidence="1" id="KW-0812">Transmembrane</keyword>
<protein>
    <submittedName>
        <fullName evidence="2">Uncharacterized protein</fullName>
    </submittedName>
</protein>
<dbReference type="Proteomes" id="UP000767446">
    <property type="component" value="Unassembled WGS sequence"/>
</dbReference>
<feature type="transmembrane region" description="Helical" evidence="1">
    <location>
        <begin position="38"/>
        <end position="57"/>
    </location>
</feature>
<name>A0A941GW16_9CHRO</name>
<gene>
    <name evidence="2" type="ORF">DSM107014_12380</name>
</gene>
<organism evidence="2 3">
    <name type="scientific">Gomphosphaeria aponina SAG 52.96 = DSM 107014</name>
    <dbReference type="NCBI Taxonomy" id="1521640"/>
    <lineage>
        <taxon>Bacteria</taxon>
        <taxon>Bacillati</taxon>
        <taxon>Cyanobacteriota</taxon>
        <taxon>Cyanophyceae</taxon>
        <taxon>Oscillatoriophycideae</taxon>
        <taxon>Chroococcales</taxon>
        <taxon>Gomphosphaeriaceae</taxon>
        <taxon>Gomphosphaeria</taxon>
    </lineage>
</organism>
<evidence type="ECO:0000313" key="2">
    <source>
        <dbReference type="EMBL" id="MBR8828675.1"/>
    </source>
</evidence>
<feature type="transmembrane region" description="Helical" evidence="1">
    <location>
        <begin position="7"/>
        <end position="26"/>
    </location>
</feature>
<keyword evidence="1" id="KW-0472">Membrane</keyword>
<dbReference type="AlphaFoldDB" id="A0A941GW16"/>
<evidence type="ECO:0000313" key="3">
    <source>
        <dbReference type="Proteomes" id="UP000767446"/>
    </source>
</evidence>
<evidence type="ECO:0000256" key="1">
    <source>
        <dbReference type="SAM" id="Phobius"/>
    </source>
</evidence>
<accession>A0A941GW16</accession>
<reference evidence="2" key="1">
    <citation type="submission" date="2021-02" db="EMBL/GenBank/DDBJ databases">
        <title>Metagenome analyses of Stigonema ocellatum DSM 106950, Chlorogloea purpurea SAG 13.99 and Gomphosphaeria aponina DSM 107014.</title>
        <authorList>
            <person name="Marter P."/>
            <person name="Huang S."/>
        </authorList>
    </citation>
    <scope>NUCLEOTIDE SEQUENCE</scope>
    <source>
        <strain evidence="2">JP213</strain>
    </source>
</reference>
<proteinExistence type="predicted"/>
<keyword evidence="1" id="KW-1133">Transmembrane helix</keyword>
<dbReference type="EMBL" id="JADQBC010000081">
    <property type="protein sequence ID" value="MBR8828675.1"/>
    <property type="molecule type" value="Genomic_DNA"/>
</dbReference>
<sequence>MDSKARFIFKVFILSAGLSLIIKYGGMMLPIGATYQNALLGICLPPSMLALALWWRFRVNS</sequence>